<dbReference type="GeneID" id="92080690"/>
<evidence type="ECO:0000256" key="1">
    <source>
        <dbReference type="SAM" id="Phobius"/>
    </source>
</evidence>
<feature type="transmembrane region" description="Helical" evidence="1">
    <location>
        <begin position="6"/>
        <end position="23"/>
    </location>
</feature>
<proteinExistence type="predicted"/>
<dbReference type="Proteomes" id="UP001391051">
    <property type="component" value="Unassembled WGS sequence"/>
</dbReference>
<evidence type="ECO:0000313" key="3">
    <source>
        <dbReference type="Proteomes" id="UP001391051"/>
    </source>
</evidence>
<reference evidence="2 3" key="1">
    <citation type="submission" date="2023-01" db="EMBL/GenBank/DDBJ databases">
        <title>Analysis of 21 Apiospora genomes using comparative genomics revels a genus with tremendous synthesis potential of carbohydrate active enzymes and secondary metabolites.</title>
        <authorList>
            <person name="Sorensen T."/>
        </authorList>
    </citation>
    <scope>NUCLEOTIDE SEQUENCE [LARGE SCALE GENOMIC DNA]</scope>
    <source>
        <strain evidence="2 3">CBS 24483</strain>
    </source>
</reference>
<dbReference type="RefSeq" id="XP_066697119.1">
    <property type="nucleotide sequence ID" value="XM_066847628.1"/>
</dbReference>
<dbReference type="EMBL" id="JAQQWE010000007">
    <property type="protein sequence ID" value="KAK7947085.1"/>
    <property type="molecule type" value="Genomic_DNA"/>
</dbReference>
<accession>A0ABR1Q518</accession>
<comment type="caution">
    <text evidence="2">The sequence shown here is derived from an EMBL/GenBank/DDBJ whole genome shotgun (WGS) entry which is preliminary data.</text>
</comment>
<keyword evidence="1" id="KW-1133">Transmembrane helix</keyword>
<name>A0ABR1Q518_9PEZI</name>
<organism evidence="2 3">
    <name type="scientific">Apiospora aurea</name>
    <dbReference type="NCBI Taxonomy" id="335848"/>
    <lineage>
        <taxon>Eukaryota</taxon>
        <taxon>Fungi</taxon>
        <taxon>Dikarya</taxon>
        <taxon>Ascomycota</taxon>
        <taxon>Pezizomycotina</taxon>
        <taxon>Sordariomycetes</taxon>
        <taxon>Xylariomycetidae</taxon>
        <taxon>Amphisphaeriales</taxon>
        <taxon>Apiosporaceae</taxon>
        <taxon>Apiospora</taxon>
    </lineage>
</organism>
<evidence type="ECO:0000313" key="2">
    <source>
        <dbReference type="EMBL" id="KAK7947085.1"/>
    </source>
</evidence>
<keyword evidence="1" id="KW-0472">Membrane</keyword>
<keyword evidence="3" id="KW-1185">Reference proteome</keyword>
<keyword evidence="1" id="KW-0812">Transmembrane</keyword>
<gene>
    <name evidence="2" type="ORF">PG986_011406</name>
</gene>
<sequence>MLSTATPWVQIHVILLLIILPLIPGSPITSQFLTQPATTTISSPSSFPTAASPSLRPAITATPTIAASSPASNSTRTRFSPSSAVTAAPLIHPSLPSGGGSGSAGLLLPSANGTYNNNINLKFVQTTYWSCVQWPTTMHCGWHKPILDASNGGGSPGRGREGPQRAVGAGVVAGLVGFFLAAA</sequence>
<protein>
    <submittedName>
        <fullName evidence="2">Uncharacterized protein</fullName>
    </submittedName>
</protein>